<dbReference type="Proteomes" id="UP000272238">
    <property type="component" value="Unassembled WGS sequence"/>
</dbReference>
<evidence type="ECO:0000313" key="3">
    <source>
        <dbReference type="Proteomes" id="UP000272238"/>
    </source>
</evidence>
<dbReference type="InterPro" id="IPR006485">
    <property type="entry name" value="Phage-like_holin"/>
</dbReference>
<comment type="caution">
    <text evidence="2">The sequence shown here is derived from an EMBL/GenBank/DDBJ whole genome shotgun (WGS) entry which is preliminary data.</text>
</comment>
<dbReference type="NCBIfam" id="TIGR01598">
    <property type="entry name" value="holin_phiLC3"/>
    <property type="match status" value="1"/>
</dbReference>
<dbReference type="Pfam" id="PF04531">
    <property type="entry name" value="Phage_holin_1"/>
    <property type="match status" value="1"/>
</dbReference>
<organism evidence="2 3">
    <name type="scientific">Ureibacillus endophyticus</name>
    <dbReference type="NCBI Taxonomy" id="1978490"/>
    <lineage>
        <taxon>Bacteria</taxon>
        <taxon>Bacillati</taxon>
        <taxon>Bacillota</taxon>
        <taxon>Bacilli</taxon>
        <taxon>Bacillales</taxon>
        <taxon>Caryophanaceae</taxon>
        <taxon>Ureibacillus</taxon>
    </lineage>
</organism>
<proteinExistence type="predicted"/>
<feature type="region of interest" description="Disordered" evidence="1">
    <location>
        <begin position="68"/>
        <end position="88"/>
    </location>
</feature>
<accession>A0A494Z1T7</accession>
<keyword evidence="3" id="KW-1185">Reference proteome</keyword>
<dbReference type="AlphaFoldDB" id="A0A494Z1T7"/>
<protein>
    <submittedName>
        <fullName evidence="2">Phage holin</fullName>
    </submittedName>
</protein>
<evidence type="ECO:0000256" key="1">
    <source>
        <dbReference type="SAM" id="MobiDB-lite"/>
    </source>
</evidence>
<gene>
    <name evidence="2" type="ORF">D8M03_11060</name>
</gene>
<sequence length="88" mass="9980">MMKINWKVRLRHRQFWIAIVSALLLLANQVADIFGVDITLISSQIEQTVETVLLVLAMLGVIIDPTTSGVKDSDQALTYKKPRKKEEE</sequence>
<name>A0A494Z1T7_9BACL</name>
<dbReference type="EMBL" id="RBZN01000026">
    <property type="protein sequence ID" value="RKQ15959.1"/>
    <property type="molecule type" value="Genomic_DNA"/>
</dbReference>
<reference evidence="2 3" key="1">
    <citation type="journal article" date="2016" name="Antonie Van Leeuwenhoek">
        <title>Lysinibacillus endophyticus sp. nov., an indole-3-acetic acid producing endophytic bacterium isolated from corn root (Zea mays cv. Xinken-5).</title>
        <authorList>
            <person name="Yu J."/>
            <person name="Guan X."/>
            <person name="Liu C."/>
            <person name="Xiang W."/>
            <person name="Yu Z."/>
            <person name="Liu X."/>
            <person name="Wang G."/>
        </authorList>
    </citation>
    <scope>NUCLEOTIDE SEQUENCE [LARGE SCALE GENOMIC DNA]</scope>
    <source>
        <strain evidence="2 3">DSM 100506</strain>
    </source>
</reference>
<evidence type="ECO:0000313" key="2">
    <source>
        <dbReference type="EMBL" id="RKQ15959.1"/>
    </source>
</evidence>
<dbReference type="OrthoDB" id="3176072at2"/>